<evidence type="ECO:0008006" key="3">
    <source>
        <dbReference type="Google" id="ProtNLM"/>
    </source>
</evidence>
<name>A0ABN9P6M9_9DINO</name>
<sequence>LFWLKPFSGTGPLVPPMATGLQCDTRTAPATAEPSPGEPEERASLVFEERELQEAPAARPPAASGEPLPERQWAWLAARWLLLAACGACLVGVGLFGAPLLEGRRSRQEVFRRVEAPPVVESSTTKVAVLIQAAQCSKSPLLHEGGAVFEELVSECLGSIAAAAAELNWTVSVSLAVSPECHSEFLPAFGSFPVLGEASIHEVPGHTNAEMLAWQLEEAKASGAAHDLALLLGADEGADVARRAVQSLCGTPAQVHSVQRLFAEKWTLGLVAPLGTVVTNKTSTDDILPWLRQRRFKGEAACDSAVSGARLARFGGNLSEWEGAVAVVGGMYWARWGQLDLGPRPAAGVVELSKALRLQLGSHTPDGKDAQKSLLEVYVPTALRLLSLRLAEIPPAPKPMALYFPQYHPIPENDKFWGKNFTEWTLLRPCQVEGIRKPLGVEAGGLGYYDLRDASVRAKQAEMARKYGVHGFVYYHYWFSSVEGEKVMFKVPELRLEDGQPDVPFMLSWANEAWTRRWDGSTKTDNNTLLAQSYGSADDWARHFRYLLRFFKHPKYIRVEGKPAFALYRAGLMEDSLKPMLRLWEGLARDSGLPGLHVIVTMAGKFGKKDSEELRWTHTPLIEAAFHFPSLQFCCWDADNKSTWPPAPAEGKRPCSTVANSPAMSQATQYWGATAGFDNRPRHPGRNETDNGSVLEPWMFRVAVEASLQSMSQQGGRDVQDNLYFIGSWNEWNEQSVLEPSDVFGFGFLEALLSALRRVPARMLEDW</sequence>
<evidence type="ECO:0000313" key="1">
    <source>
        <dbReference type="EMBL" id="CAK0788320.1"/>
    </source>
</evidence>
<dbReference type="Pfam" id="PF14307">
    <property type="entry name" value="Glyco_tran_WbsX"/>
    <property type="match status" value="1"/>
</dbReference>
<dbReference type="EMBL" id="CAUYUJ010000032">
    <property type="protein sequence ID" value="CAK0788320.1"/>
    <property type="molecule type" value="Genomic_DNA"/>
</dbReference>
<reference evidence="1" key="1">
    <citation type="submission" date="2023-10" db="EMBL/GenBank/DDBJ databases">
        <authorList>
            <person name="Chen Y."/>
            <person name="Shah S."/>
            <person name="Dougan E. K."/>
            <person name="Thang M."/>
            <person name="Chan C."/>
        </authorList>
    </citation>
    <scope>NUCLEOTIDE SEQUENCE [LARGE SCALE GENOMIC DNA]</scope>
</reference>
<dbReference type="PANTHER" id="PTHR41244:SF1">
    <property type="entry name" value="GLYCOSYLTRANSFERASE"/>
    <property type="match status" value="1"/>
</dbReference>
<dbReference type="InterPro" id="IPR032719">
    <property type="entry name" value="WbsX"/>
</dbReference>
<dbReference type="CDD" id="cd11579">
    <property type="entry name" value="Glyco_tran_WbsX"/>
    <property type="match status" value="1"/>
</dbReference>
<feature type="non-terminal residue" evidence="1">
    <location>
        <position position="1"/>
    </location>
</feature>
<evidence type="ECO:0000313" key="2">
    <source>
        <dbReference type="Proteomes" id="UP001189429"/>
    </source>
</evidence>
<gene>
    <name evidence="1" type="ORF">PCOR1329_LOCUS242</name>
</gene>
<dbReference type="Gene3D" id="3.20.20.80">
    <property type="entry name" value="Glycosidases"/>
    <property type="match status" value="1"/>
</dbReference>
<dbReference type="PANTHER" id="PTHR41244">
    <property type="entry name" value="RHAMNAN SYNTHESIS F"/>
    <property type="match status" value="1"/>
</dbReference>
<protein>
    <recommendedName>
        <fullName evidence="3">Glycosyl transferase family WbsX</fullName>
    </recommendedName>
</protein>
<accession>A0ABN9P6M9</accession>
<comment type="caution">
    <text evidence="1">The sequence shown here is derived from an EMBL/GenBank/DDBJ whole genome shotgun (WGS) entry which is preliminary data.</text>
</comment>
<proteinExistence type="predicted"/>
<dbReference type="Proteomes" id="UP001189429">
    <property type="component" value="Unassembled WGS sequence"/>
</dbReference>
<organism evidence="1 2">
    <name type="scientific">Prorocentrum cordatum</name>
    <dbReference type="NCBI Taxonomy" id="2364126"/>
    <lineage>
        <taxon>Eukaryota</taxon>
        <taxon>Sar</taxon>
        <taxon>Alveolata</taxon>
        <taxon>Dinophyceae</taxon>
        <taxon>Prorocentrales</taxon>
        <taxon>Prorocentraceae</taxon>
        <taxon>Prorocentrum</taxon>
    </lineage>
</organism>
<keyword evidence="2" id="KW-1185">Reference proteome</keyword>